<organism evidence="2">
    <name type="scientific">marine sediment metagenome</name>
    <dbReference type="NCBI Taxonomy" id="412755"/>
    <lineage>
        <taxon>unclassified sequences</taxon>
        <taxon>metagenomes</taxon>
        <taxon>ecological metagenomes</taxon>
    </lineage>
</organism>
<evidence type="ECO:0000313" key="2">
    <source>
        <dbReference type="EMBL" id="GAG97949.1"/>
    </source>
</evidence>
<comment type="caution">
    <text evidence="2">The sequence shown here is derived from an EMBL/GenBank/DDBJ whole genome shotgun (WGS) entry which is preliminary data.</text>
</comment>
<evidence type="ECO:0000256" key="1">
    <source>
        <dbReference type="SAM" id="Coils"/>
    </source>
</evidence>
<protein>
    <submittedName>
        <fullName evidence="2">Uncharacterized protein</fullName>
    </submittedName>
</protein>
<accession>X1BQ00</accession>
<dbReference type="Gene3D" id="1.10.287.1490">
    <property type="match status" value="1"/>
</dbReference>
<feature type="non-terminal residue" evidence="2">
    <location>
        <position position="107"/>
    </location>
</feature>
<proteinExistence type="predicted"/>
<reference evidence="2" key="1">
    <citation type="journal article" date="2014" name="Front. Microbiol.">
        <title>High frequency of phylogenetically diverse reductive dehalogenase-homologous genes in deep subseafloor sedimentary metagenomes.</title>
        <authorList>
            <person name="Kawai M."/>
            <person name="Futagami T."/>
            <person name="Toyoda A."/>
            <person name="Takaki Y."/>
            <person name="Nishi S."/>
            <person name="Hori S."/>
            <person name="Arai W."/>
            <person name="Tsubouchi T."/>
            <person name="Morono Y."/>
            <person name="Uchiyama I."/>
            <person name="Ito T."/>
            <person name="Fujiyama A."/>
            <person name="Inagaki F."/>
            <person name="Takami H."/>
        </authorList>
    </citation>
    <scope>NUCLEOTIDE SEQUENCE</scope>
    <source>
        <strain evidence="2">Expedition CK06-06</strain>
    </source>
</reference>
<sequence length="107" mass="12130">MEQATTLIEETTQFNAALSTEIEELKGNLDNTNAKVTELESALESRKEELGVTISELSTELEASKSKIQELTDNIDSKEKLVDAQTARLEEVIYYLILEFQRLICQF</sequence>
<dbReference type="AlphaFoldDB" id="X1BQ00"/>
<name>X1BQ00_9ZZZZ</name>
<keyword evidence="1" id="KW-0175">Coiled coil</keyword>
<feature type="coiled-coil region" evidence="1">
    <location>
        <begin position="15"/>
        <end position="88"/>
    </location>
</feature>
<gene>
    <name evidence="2" type="ORF">S01H4_45287</name>
</gene>
<dbReference type="EMBL" id="BART01025198">
    <property type="protein sequence ID" value="GAG97949.1"/>
    <property type="molecule type" value="Genomic_DNA"/>
</dbReference>